<dbReference type="InterPro" id="IPR050148">
    <property type="entry name" value="Terpene_synthase-like"/>
</dbReference>
<dbReference type="GO" id="GO:0000287">
    <property type="term" value="F:magnesium ion binding"/>
    <property type="evidence" value="ECO:0007669"/>
    <property type="project" value="InterPro"/>
</dbReference>
<dbReference type="InterPro" id="IPR005630">
    <property type="entry name" value="Terpene_synthase_metal-bd"/>
</dbReference>
<evidence type="ECO:0000313" key="5">
    <source>
        <dbReference type="EnsemblPlants" id="Ma00_p03090.1"/>
    </source>
</evidence>
<organism evidence="5 6">
    <name type="scientific">Musa acuminata subsp. malaccensis</name>
    <name type="common">Wild banana</name>
    <name type="synonym">Musa malaccensis</name>
    <dbReference type="NCBI Taxonomy" id="214687"/>
    <lineage>
        <taxon>Eukaryota</taxon>
        <taxon>Viridiplantae</taxon>
        <taxon>Streptophyta</taxon>
        <taxon>Embryophyta</taxon>
        <taxon>Tracheophyta</taxon>
        <taxon>Spermatophyta</taxon>
        <taxon>Magnoliopsida</taxon>
        <taxon>Liliopsida</taxon>
        <taxon>Zingiberales</taxon>
        <taxon>Musaceae</taxon>
        <taxon>Musa</taxon>
    </lineage>
</organism>
<name>A0A804HMT5_MUSAM</name>
<evidence type="ECO:0000313" key="6">
    <source>
        <dbReference type="Proteomes" id="UP000012960"/>
    </source>
</evidence>
<dbReference type="Proteomes" id="UP000012960">
    <property type="component" value="Unplaced"/>
</dbReference>
<dbReference type="InterPro" id="IPR008949">
    <property type="entry name" value="Isoprenoid_synthase_dom_sf"/>
</dbReference>
<reference evidence="5" key="1">
    <citation type="submission" date="2021-05" db="UniProtKB">
        <authorList>
            <consortium name="EnsemblPlants"/>
        </authorList>
    </citation>
    <scope>IDENTIFICATION</scope>
    <source>
        <strain evidence="5">subsp. malaccensis</strain>
    </source>
</reference>
<keyword evidence="6" id="KW-1185">Reference proteome</keyword>
<dbReference type="AlphaFoldDB" id="A0A804HMT5"/>
<dbReference type="Pfam" id="PF03936">
    <property type="entry name" value="Terpene_synth_C"/>
    <property type="match status" value="1"/>
</dbReference>
<dbReference type="Gramene" id="Ma00_t03090.1">
    <property type="protein sequence ID" value="Ma00_p03090.1"/>
    <property type="gene ID" value="Ma00_g03090"/>
</dbReference>
<dbReference type="Gene3D" id="1.10.600.10">
    <property type="entry name" value="Farnesyl Diphosphate Synthase"/>
    <property type="match status" value="1"/>
</dbReference>
<dbReference type="GO" id="GO:0010333">
    <property type="term" value="F:terpene synthase activity"/>
    <property type="evidence" value="ECO:0000318"/>
    <property type="project" value="GO_Central"/>
</dbReference>
<proteinExistence type="predicted"/>
<keyword evidence="2" id="KW-0460">Magnesium</keyword>
<dbReference type="PANTHER" id="PTHR31225:SF93">
    <property type="entry name" value="ALPHA-HUMULENE_(-)-(E)-BETA-CARYOPHYLLENE SYNTHASE"/>
    <property type="match status" value="1"/>
</dbReference>
<dbReference type="SUPFAM" id="SSF48576">
    <property type="entry name" value="Terpenoid synthases"/>
    <property type="match status" value="1"/>
</dbReference>
<dbReference type="OMA" id="DINSHEL"/>
<dbReference type="InterPro" id="IPR034741">
    <property type="entry name" value="Terpene_cyclase-like_1_C"/>
</dbReference>
<keyword evidence="1" id="KW-0479">Metal-binding</keyword>
<dbReference type="InParanoid" id="A0A804HMT5"/>
<dbReference type="OrthoDB" id="773451at2759"/>
<dbReference type="FunCoup" id="A0A804HMT5">
    <property type="interactions" value="24"/>
</dbReference>
<dbReference type="PANTHER" id="PTHR31225">
    <property type="entry name" value="OS04G0344100 PROTEIN-RELATED"/>
    <property type="match status" value="1"/>
</dbReference>
<feature type="domain" description="Terpene synthase metal-binding" evidence="4">
    <location>
        <begin position="1"/>
        <end position="217"/>
    </location>
</feature>
<dbReference type="SFLD" id="SFLDG01019">
    <property type="entry name" value="Terpene_Cyclase_Like_1_C_Termi"/>
    <property type="match status" value="1"/>
</dbReference>
<sequence>MLAVFSEPHYSRARVMTLKLGALTSIMDDIYDNYSTLEESRLLTDAIQRWEAQAVDQLPDYMKDYYLKLINNLEEMNDELAPEEKYRMLYLKEEIKILARFYFEESKWGVEGYVPTVEEHLRISMMTIAYPMLACASFVGMGDVATKEAFEWVTSYPTILKASSIIFRVVDDINSHELEQERGHTASTVECYMKQYGTDANEACKKLQVLVQDAWKDVNKECINPTAVPMPLLERVVNFSRSTEDLYKDIDSYTHSNTTMKDRITLLLVQPVPV</sequence>
<dbReference type="GO" id="GO:0046246">
    <property type="term" value="P:terpene biosynthetic process"/>
    <property type="evidence" value="ECO:0000318"/>
    <property type="project" value="GO_Central"/>
</dbReference>
<evidence type="ECO:0000256" key="2">
    <source>
        <dbReference type="ARBA" id="ARBA00022842"/>
    </source>
</evidence>
<evidence type="ECO:0000259" key="4">
    <source>
        <dbReference type="Pfam" id="PF03936"/>
    </source>
</evidence>
<evidence type="ECO:0000256" key="3">
    <source>
        <dbReference type="ARBA" id="ARBA00023239"/>
    </source>
</evidence>
<evidence type="ECO:0000256" key="1">
    <source>
        <dbReference type="ARBA" id="ARBA00022723"/>
    </source>
</evidence>
<protein>
    <recommendedName>
        <fullName evidence="4">Terpene synthase metal-binding domain-containing protein</fullName>
    </recommendedName>
</protein>
<dbReference type="GO" id="GO:0016114">
    <property type="term" value="P:terpenoid biosynthetic process"/>
    <property type="evidence" value="ECO:0007669"/>
    <property type="project" value="InterPro"/>
</dbReference>
<accession>A0A804HMT5</accession>
<dbReference type="SFLD" id="SFLDS00005">
    <property type="entry name" value="Isoprenoid_Synthase_Type_I"/>
    <property type="match status" value="1"/>
</dbReference>
<keyword evidence="3" id="KW-0456">Lyase</keyword>
<dbReference type="EnsemblPlants" id="Ma00_t03090.1">
    <property type="protein sequence ID" value="Ma00_p03090.1"/>
    <property type="gene ID" value="Ma00_g03090"/>
</dbReference>